<dbReference type="Pfam" id="PF00672">
    <property type="entry name" value="HAMP"/>
    <property type="match status" value="1"/>
</dbReference>
<dbReference type="AlphaFoldDB" id="A0A1L8SU58"/>
<evidence type="ECO:0000256" key="4">
    <source>
        <dbReference type="ARBA" id="ARBA00022553"/>
    </source>
</evidence>
<dbReference type="PANTHER" id="PTHR45453:SF1">
    <property type="entry name" value="PHOSPHATE REGULON SENSOR PROTEIN PHOR"/>
    <property type="match status" value="1"/>
</dbReference>
<dbReference type="FunFam" id="3.30.565.10:FF:000006">
    <property type="entry name" value="Sensor histidine kinase WalK"/>
    <property type="match status" value="1"/>
</dbReference>
<dbReference type="CDD" id="cd00082">
    <property type="entry name" value="HisKA"/>
    <property type="match status" value="1"/>
</dbReference>
<comment type="catalytic activity">
    <reaction evidence="1">
        <text>ATP + protein L-histidine = ADP + protein N-phospho-L-histidine.</text>
        <dbReference type="EC" id="2.7.13.3"/>
    </reaction>
</comment>
<evidence type="ECO:0000256" key="3">
    <source>
        <dbReference type="ARBA" id="ARBA00012438"/>
    </source>
</evidence>
<dbReference type="Proteomes" id="UP000183700">
    <property type="component" value="Unassembled WGS sequence"/>
</dbReference>
<proteinExistence type="predicted"/>
<keyword evidence="4" id="KW-0597">Phosphoprotein</keyword>
<keyword evidence="6" id="KW-0418">Kinase</keyword>
<sequence>MKLRDMMILSFLSSSLVVIVIVWFSIRKMYLTDQDGYLIIAITILANILGAALGLFLLRNTFHSLNKLSKQTKVIKENQFTKIHLQHAPKELQTLAEDFNEMVTALADSFNALEKSEQDKSNLVAQLGHDIKTPITAIKNQIEAIQDGIIAKSEIDQTLNQMAYQIERLTALTKQLMEVSIMEKNSLKGPQNKEQKIWLDQFLLTLLASFEYILKKKKQQLKLEIDAKVTTLITDEGKLNRILTNLIENASKYSGEQTTIYLKITAVADRVIFSVTDEGSGIRPEDQAKIFDRLYRVEKSRNPETGGSGLGLYISKNLAEQLNGRLEVESDFGKGSIFRLTLSTEPEKAMPV</sequence>
<evidence type="ECO:0000256" key="8">
    <source>
        <dbReference type="SAM" id="Phobius"/>
    </source>
</evidence>
<dbReference type="GO" id="GO:0004721">
    <property type="term" value="F:phosphoprotein phosphatase activity"/>
    <property type="evidence" value="ECO:0007669"/>
    <property type="project" value="TreeGrafter"/>
</dbReference>
<keyword evidence="8" id="KW-0472">Membrane</keyword>
<evidence type="ECO:0000313" key="12">
    <source>
        <dbReference type="Proteomes" id="UP000183700"/>
    </source>
</evidence>
<feature type="domain" description="Histidine kinase" evidence="9">
    <location>
        <begin position="126"/>
        <end position="346"/>
    </location>
</feature>
<dbReference type="Pfam" id="PF02518">
    <property type="entry name" value="HATPase_c"/>
    <property type="match status" value="1"/>
</dbReference>
<dbReference type="PROSITE" id="PS50109">
    <property type="entry name" value="HIS_KIN"/>
    <property type="match status" value="1"/>
</dbReference>
<keyword evidence="12" id="KW-1185">Reference proteome</keyword>
<accession>A0A1L8SU58</accession>
<dbReference type="InterPro" id="IPR036097">
    <property type="entry name" value="HisK_dim/P_sf"/>
</dbReference>
<dbReference type="GO" id="GO:0016036">
    <property type="term" value="P:cellular response to phosphate starvation"/>
    <property type="evidence" value="ECO:0007669"/>
    <property type="project" value="TreeGrafter"/>
</dbReference>
<dbReference type="RefSeq" id="WP_071862475.1">
    <property type="nucleotide sequence ID" value="NZ_CP151541.1"/>
</dbReference>
<dbReference type="InterPro" id="IPR003661">
    <property type="entry name" value="HisK_dim/P_dom"/>
</dbReference>
<feature type="transmembrane region" description="Helical" evidence="8">
    <location>
        <begin position="38"/>
        <end position="58"/>
    </location>
</feature>
<evidence type="ECO:0000313" key="11">
    <source>
        <dbReference type="EMBL" id="OJG35506.1"/>
    </source>
</evidence>
<evidence type="ECO:0000256" key="2">
    <source>
        <dbReference type="ARBA" id="ARBA00004370"/>
    </source>
</evidence>
<dbReference type="InterPro" id="IPR005467">
    <property type="entry name" value="His_kinase_dom"/>
</dbReference>
<keyword evidence="8" id="KW-1133">Transmembrane helix</keyword>
<dbReference type="EMBL" id="JXKM01000006">
    <property type="protein sequence ID" value="OJG35506.1"/>
    <property type="molecule type" value="Genomic_DNA"/>
</dbReference>
<dbReference type="PROSITE" id="PS50885">
    <property type="entry name" value="HAMP"/>
    <property type="match status" value="1"/>
</dbReference>
<keyword evidence="8" id="KW-0812">Transmembrane</keyword>
<evidence type="ECO:0000256" key="6">
    <source>
        <dbReference type="ARBA" id="ARBA00022777"/>
    </source>
</evidence>
<dbReference type="SMART" id="SM00387">
    <property type="entry name" value="HATPase_c"/>
    <property type="match status" value="1"/>
</dbReference>
<dbReference type="GO" id="GO:0000155">
    <property type="term" value="F:phosphorelay sensor kinase activity"/>
    <property type="evidence" value="ECO:0007669"/>
    <property type="project" value="InterPro"/>
</dbReference>
<organism evidence="11 12">
    <name type="scientific">Enterococcus devriesei</name>
    <dbReference type="NCBI Taxonomy" id="319970"/>
    <lineage>
        <taxon>Bacteria</taxon>
        <taxon>Bacillati</taxon>
        <taxon>Bacillota</taxon>
        <taxon>Bacilli</taxon>
        <taxon>Lactobacillales</taxon>
        <taxon>Enterococcaceae</taxon>
        <taxon>Enterococcus</taxon>
    </lineage>
</organism>
<dbReference type="PANTHER" id="PTHR45453">
    <property type="entry name" value="PHOSPHATE REGULON SENSOR PROTEIN PHOR"/>
    <property type="match status" value="1"/>
</dbReference>
<dbReference type="SUPFAM" id="SSF47384">
    <property type="entry name" value="Homodimeric domain of signal transducing histidine kinase"/>
    <property type="match status" value="1"/>
</dbReference>
<dbReference type="EC" id="2.7.13.3" evidence="3"/>
<feature type="domain" description="HAMP" evidence="10">
    <location>
        <begin position="59"/>
        <end position="111"/>
    </location>
</feature>
<dbReference type="SUPFAM" id="SSF55874">
    <property type="entry name" value="ATPase domain of HSP90 chaperone/DNA topoisomerase II/histidine kinase"/>
    <property type="match status" value="1"/>
</dbReference>
<dbReference type="InterPro" id="IPR004358">
    <property type="entry name" value="Sig_transdc_His_kin-like_C"/>
</dbReference>
<dbReference type="Gene3D" id="6.10.340.10">
    <property type="match status" value="1"/>
</dbReference>
<keyword evidence="7" id="KW-0902">Two-component regulatory system</keyword>
<evidence type="ECO:0000256" key="5">
    <source>
        <dbReference type="ARBA" id="ARBA00022679"/>
    </source>
</evidence>
<comment type="caution">
    <text evidence="11">The sequence shown here is derived from an EMBL/GenBank/DDBJ whole genome shotgun (WGS) entry which is preliminary data.</text>
</comment>
<gene>
    <name evidence="11" type="ORF">RV00_GL002691</name>
</gene>
<feature type="transmembrane region" description="Helical" evidence="8">
    <location>
        <begin position="7"/>
        <end position="26"/>
    </location>
</feature>
<evidence type="ECO:0000259" key="10">
    <source>
        <dbReference type="PROSITE" id="PS50885"/>
    </source>
</evidence>
<evidence type="ECO:0000259" key="9">
    <source>
        <dbReference type="PROSITE" id="PS50109"/>
    </source>
</evidence>
<dbReference type="InterPro" id="IPR003594">
    <property type="entry name" value="HATPase_dom"/>
</dbReference>
<name>A0A1L8SU58_9ENTE</name>
<dbReference type="InterPro" id="IPR003660">
    <property type="entry name" value="HAMP_dom"/>
</dbReference>
<dbReference type="Gene3D" id="3.30.565.10">
    <property type="entry name" value="Histidine kinase-like ATPase, C-terminal domain"/>
    <property type="match status" value="1"/>
</dbReference>
<keyword evidence="5" id="KW-0808">Transferase</keyword>
<dbReference type="InterPro" id="IPR050351">
    <property type="entry name" value="BphY/WalK/GraS-like"/>
</dbReference>
<dbReference type="InterPro" id="IPR036890">
    <property type="entry name" value="HATPase_C_sf"/>
</dbReference>
<evidence type="ECO:0000256" key="7">
    <source>
        <dbReference type="ARBA" id="ARBA00023012"/>
    </source>
</evidence>
<dbReference type="PRINTS" id="PR00344">
    <property type="entry name" value="BCTRLSENSOR"/>
</dbReference>
<comment type="subcellular location">
    <subcellularLocation>
        <location evidence="2">Membrane</location>
    </subcellularLocation>
</comment>
<dbReference type="Gene3D" id="1.10.287.130">
    <property type="match status" value="1"/>
</dbReference>
<dbReference type="STRING" id="319970.RV00_GL002691"/>
<evidence type="ECO:0000256" key="1">
    <source>
        <dbReference type="ARBA" id="ARBA00000085"/>
    </source>
</evidence>
<dbReference type="Pfam" id="PF00512">
    <property type="entry name" value="HisKA"/>
    <property type="match status" value="1"/>
</dbReference>
<dbReference type="OrthoDB" id="335833at2"/>
<dbReference type="GO" id="GO:0005886">
    <property type="term" value="C:plasma membrane"/>
    <property type="evidence" value="ECO:0007669"/>
    <property type="project" value="TreeGrafter"/>
</dbReference>
<dbReference type="SMART" id="SM00388">
    <property type="entry name" value="HisKA"/>
    <property type="match status" value="1"/>
</dbReference>
<protein>
    <recommendedName>
        <fullName evidence="3">histidine kinase</fullName>
        <ecNumber evidence="3">2.7.13.3</ecNumber>
    </recommendedName>
</protein>
<reference evidence="11 12" key="1">
    <citation type="submission" date="2014-12" db="EMBL/GenBank/DDBJ databases">
        <title>Draft genome sequences of 29 type strains of Enterococci.</title>
        <authorList>
            <person name="Zhong Z."/>
            <person name="Sun Z."/>
            <person name="Liu W."/>
            <person name="Zhang W."/>
            <person name="Zhang H."/>
        </authorList>
    </citation>
    <scope>NUCLEOTIDE SEQUENCE [LARGE SCALE GENOMIC DNA]</scope>
    <source>
        <strain evidence="11 12">DSM 22802</strain>
    </source>
</reference>